<dbReference type="AlphaFoldDB" id="A0A098LJH4"/>
<dbReference type="Gene3D" id="2.60.120.260">
    <property type="entry name" value="Galactose-binding domain-like"/>
    <property type="match status" value="1"/>
</dbReference>
<gene>
    <name evidence="3" type="ORF">MYP_4376</name>
</gene>
<feature type="chain" id="PRO_5001945193" description="Secretion system C-terminal sorting domain-containing protein" evidence="1">
    <location>
        <begin position="26"/>
        <end position="376"/>
    </location>
</feature>
<dbReference type="OrthoDB" id="9805017at2"/>
<evidence type="ECO:0000313" key="3">
    <source>
        <dbReference type="EMBL" id="GAL87146.1"/>
    </source>
</evidence>
<dbReference type="EMBL" id="BBLT01000011">
    <property type="protein sequence ID" value="GAL87146.1"/>
    <property type="molecule type" value="Genomic_DNA"/>
</dbReference>
<dbReference type="InterPro" id="IPR026444">
    <property type="entry name" value="Secre_tail"/>
</dbReference>
<feature type="signal peptide" evidence="1">
    <location>
        <begin position="1"/>
        <end position="25"/>
    </location>
</feature>
<dbReference type="NCBIfam" id="TIGR04183">
    <property type="entry name" value="Por_Secre_tail"/>
    <property type="match status" value="1"/>
</dbReference>
<dbReference type="Proteomes" id="UP000030185">
    <property type="component" value="Unassembled WGS sequence"/>
</dbReference>
<comment type="caution">
    <text evidence="3">The sequence shown here is derived from an EMBL/GenBank/DDBJ whole genome shotgun (WGS) entry which is preliminary data.</text>
</comment>
<feature type="domain" description="Secretion system C-terminal sorting" evidence="2">
    <location>
        <begin position="299"/>
        <end position="375"/>
    </location>
</feature>
<keyword evidence="1" id="KW-0732">Signal</keyword>
<accession>A0A098LJH4</accession>
<evidence type="ECO:0000313" key="4">
    <source>
        <dbReference type="Proteomes" id="UP000030185"/>
    </source>
</evidence>
<evidence type="ECO:0000256" key="1">
    <source>
        <dbReference type="SAM" id="SignalP"/>
    </source>
</evidence>
<name>A0A098LJH4_9BACT</name>
<dbReference type="Pfam" id="PF18962">
    <property type="entry name" value="Por_Secre_tail"/>
    <property type="match status" value="1"/>
</dbReference>
<organism evidence="3 4">
    <name type="scientific">Sporocytophaga myxococcoides</name>
    <dbReference type="NCBI Taxonomy" id="153721"/>
    <lineage>
        <taxon>Bacteria</taxon>
        <taxon>Pseudomonadati</taxon>
        <taxon>Bacteroidota</taxon>
        <taxon>Cytophagia</taxon>
        <taxon>Cytophagales</taxon>
        <taxon>Cytophagaceae</taxon>
        <taxon>Sporocytophaga</taxon>
    </lineage>
</organism>
<dbReference type="eggNOG" id="COG1361">
    <property type="taxonomic scope" value="Bacteria"/>
</dbReference>
<sequence length="376" mass="41305">MKSAYRPEFIIIIMAAFSLYSSAFAQCHFNNLVVNSDFSAGNMGFSSSYQFCDSENCLYAEETYTVAHNVEKYHPGFSGADHTTNSGNFLIVNGAGTSETVVWTQTINVNPQTEYNFSAWVTSLTLGDVAQLQFSINSDILGSIFYAPSSVNTWENFDIMWNSGSATTATITILDQNTTAGGNDFGIDDIKFVESCALPTHFLDISVINKSPVTLLMWRTLSERASNYFEVQRSSDGINFESIGKIKAKGSFGSIANYSFEDIKGIPGPSYYRVVEIDDEGRRETSSIVTTEEKVEINVFPNPCSGKLNIFFEGGYYNSVNIKLNDLAGIDIPLDNKILEANSVKKVLDLSCLAPGVYFLNIETGSGWASEKVVIP</sequence>
<protein>
    <recommendedName>
        <fullName evidence="2">Secretion system C-terminal sorting domain-containing protein</fullName>
    </recommendedName>
</protein>
<dbReference type="RefSeq" id="WP_045468025.1">
    <property type="nucleotide sequence ID" value="NZ_BBLT01000011.1"/>
</dbReference>
<dbReference type="eggNOG" id="COG3291">
    <property type="taxonomic scope" value="Bacteria"/>
</dbReference>
<reference evidence="3 4" key="1">
    <citation type="submission" date="2014-09" db="EMBL/GenBank/DDBJ databases">
        <title>Sporocytophaga myxococcoides PG-01 genome sequencing.</title>
        <authorList>
            <person name="Liu L."/>
            <person name="Gao P.J."/>
            <person name="Chen G.J."/>
            <person name="Wang L.S."/>
        </authorList>
    </citation>
    <scope>NUCLEOTIDE SEQUENCE [LARGE SCALE GENOMIC DNA]</scope>
    <source>
        <strain evidence="3 4">PG-01</strain>
    </source>
</reference>
<dbReference type="STRING" id="153721.MYP_4376"/>
<keyword evidence="4" id="KW-1185">Reference proteome</keyword>
<evidence type="ECO:0000259" key="2">
    <source>
        <dbReference type="Pfam" id="PF18962"/>
    </source>
</evidence>
<proteinExistence type="predicted"/>